<evidence type="ECO:0000256" key="3">
    <source>
        <dbReference type="SAM" id="Phobius"/>
    </source>
</evidence>
<protein>
    <submittedName>
        <fullName evidence="4">Class D sortase</fullName>
    </submittedName>
</protein>
<dbReference type="SUPFAM" id="SSF63817">
    <property type="entry name" value="Sortase"/>
    <property type="match status" value="1"/>
</dbReference>
<reference evidence="4 5" key="1">
    <citation type="submission" date="2019-09" db="EMBL/GenBank/DDBJ databases">
        <authorList>
            <person name="Chen X.-Y."/>
        </authorList>
    </citation>
    <scope>NUCLEOTIDE SEQUENCE [LARGE SCALE GENOMIC DNA]</scope>
    <source>
        <strain evidence="4 5">NY5</strain>
    </source>
</reference>
<keyword evidence="5" id="KW-1185">Reference proteome</keyword>
<dbReference type="NCBIfam" id="TIGR01076">
    <property type="entry name" value="sortase_fam"/>
    <property type="match status" value="1"/>
</dbReference>
<name>A0A5B0X6Q8_9GAMM</name>
<dbReference type="CDD" id="cd05828">
    <property type="entry name" value="Sortase_D_1"/>
    <property type="match status" value="1"/>
</dbReference>
<keyword evidence="1" id="KW-0378">Hydrolase</keyword>
<accession>A0A5B0X6Q8</accession>
<dbReference type="InterPro" id="IPR041999">
    <property type="entry name" value="Sortase_D_1"/>
</dbReference>
<feature type="transmembrane region" description="Helical" evidence="3">
    <location>
        <begin position="12"/>
        <end position="33"/>
    </location>
</feature>
<dbReference type="Proteomes" id="UP000323708">
    <property type="component" value="Unassembled WGS sequence"/>
</dbReference>
<organism evidence="4 5">
    <name type="scientific">Pseudohalioglobus sediminis</name>
    <dbReference type="NCBI Taxonomy" id="2606449"/>
    <lineage>
        <taxon>Bacteria</taxon>
        <taxon>Pseudomonadati</taxon>
        <taxon>Pseudomonadota</taxon>
        <taxon>Gammaproteobacteria</taxon>
        <taxon>Cellvibrionales</taxon>
        <taxon>Halieaceae</taxon>
        <taxon>Pseudohalioglobus</taxon>
    </lineage>
</organism>
<sequence length="252" mass="26981">MSLSIRSISVRAGELLCYAAGVVFTGFFAVQLAQGEVERRSTIAVFEQQMQLASAAVEMPAVEGASSPEQAPVTAAGEGPAPASSATPGFSVDEEPDTSLWAPGRIADYQKSLSAKLPPVLGVLEVPAVELKVPVYQTASELVMDRAAGVIDGMAYPHEGGNIGISGHRDGYFRVLKDVKVGDQIVLQTLEGEKRFTIDATTVVDKTDTHLLKDTREQTVTLVTCYPFYFVGHAPQRFIVTASLDTTYVNQN</sequence>
<evidence type="ECO:0000313" key="4">
    <source>
        <dbReference type="EMBL" id="KAA1193919.1"/>
    </source>
</evidence>
<dbReference type="InterPro" id="IPR023365">
    <property type="entry name" value="Sortase_dom-sf"/>
</dbReference>
<dbReference type="AlphaFoldDB" id="A0A5B0X6Q8"/>
<evidence type="ECO:0000256" key="2">
    <source>
        <dbReference type="SAM" id="MobiDB-lite"/>
    </source>
</evidence>
<dbReference type="EMBL" id="VTUX01000001">
    <property type="protein sequence ID" value="KAA1193919.1"/>
    <property type="molecule type" value="Genomic_DNA"/>
</dbReference>
<dbReference type="RefSeq" id="WP_149609388.1">
    <property type="nucleotide sequence ID" value="NZ_VTUX01000001.1"/>
</dbReference>
<keyword evidence="3" id="KW-1133">Transmembrane helix</keyword>
<keyword evidence="3" id="KW-0472">Membrane</keyword>
<dbReference type="GO" id="GO:0016787">
    <property type="term" value="F:hydrolase activity"/>
    <property type="evidence" value="ECO:0007669"/>
    <property type="project" value="UniProtKB-KW"/>
</dbReference>
<dbReference type="Pfam" id="PF04203">
    <property type="entry name" value="Sortase"/>
    <property type="match status" value="1"/>
</dbReference>
<proteinExistence type="predicted"/>
<evidence type="ECO:0000313" key="5">
    <source>
        <dbReference type="Proteomes" id="UP000323708"/>
    </source>
</evidence>
<dbReference type="Gene3D" id="2.40.260.10">
    <property type="entry name" value="Sortase"/>
    <property type="match status" value="1"/>
</dbReference>
<dbReference type="InterPro" id="IPR005754">
    <property type="entry name" value="Sortase"/>
</dbReference>
<gene>
    <name evidence="4" type="ORF">F0M18_00275</name>
</gene>
<comment type="caution">
    <text evidence="4">The sequence shown here is derived from an EMBL/GenBank/DDBJ whole genome shotgun (WGS) entry which is preliminary data.</text>
</comment>
<evidence type="ECO:0000256" key="1">
    <source>
        <dbReference type="ARBA" id="ARBA00022801"/>
    </source>
</evidence>
<feature type="compositionally biased region" description="Low complexity" evidence="2">
    <location>
        <begin position="75"/>
        <end position="91"/>
    </location>
</feature>
<feature type="region of interest" description="Disordered" evidence="2">
    <location>
        <begin position="61"/>
        <end position="97"/>
    </location>
</feature>
<keyword evidence="3" id="KW-0812">Transmembrane</keyword>